<sequence>MQESDIKEQSSKDKKRAFEINALNDALERANQAKNSKAAQLLPRHLRRRTASHNVKRLPVRLRKKAIEEMESYNTTSKKSSRRKKRKPGSLVNEYMRRQEHPNEKSIRSSYRASEHVTIIHDASYFEWIKLSGDQDTLIMLMNCMTDPTIASVGSERYLGGRRQCSTYLYEYHKYPTHLISPINLLWDHINRNILIWIHPIPPRTNTISKESEKSLQEILTKWPNNVASTDLWNNDLINLLRSTKISDGELNNRRSQLLIPGQKLLRTPNDSVIPILLIQRDGLTEYKKSEYKGGWNLIIPTGWGMDFWKSFIFAGAWVGGLRERHTNHFESGLPCFPYDYPNTKSFINYTSKIIKNELEKEYHKRPPAKRVNYKKFKVDSPFEPAFNNLLSIENNYFENSLKEENIEKGEKDEREAKLIDIEKMVEADNLIEMIEDEEDKMNDDDDKMNEDDKNEDNDKMNEDNDKIKMEQRSWLLLDLTKALIKVRVNLLANGIPKYNAIIYKKLKDLSLASDIIGYVTTGQFSFSQGHGIGIGSCSLTGILDLIKLEKM</sequence>
<dbReference type="GO" id="GO:0005655">
    <property type="term" value="C:nucleolar ribonuclease P complex"/>
    <property type="evidence" value="ECO:0007669"/>
    <property type="project" value="InterPro"/>
</dbReference>
<dbReference type="InterPro" id="IPR012590">
    <property type="entry name" value="POPLD_dom"/>
</dbReference>
<dbReference type="InterPro" id="IPR039182">
    <property type="entry name" value="Pop1"/>
</dbReference>
<dbReference type="InterPro" id="IPR009723">
    <property type="entry name" value="Pop1_N"/>
</dbReference>
<feature type="compositionally biased region" description="Basic residues" evidence="4">
    <location>
        <begin position="79"/>
        <end position="88"/>
    </location>
</feature>
<evidence type="ECO:0000256" key="2">
    <source>
        <dbReference type="ARBA" id="ARBA00022694"/>
    </source>
</evidence>
<dbReference type="GO" id="GO:0000172">
    <property type="term" value="C:ribonuclease MRP complex"/>
    <property type="evidence" value="ECO:0007669"/>
    <property type="project" value="InterPro"/>
</dbReference>
<name>A0A9N8UXK6_9GLOM</name>
<dbReference type="PANTHER" id="PTHR22731:SF3">
    <property type="entry name" value="RIBONUCLEASES P_MRP PROTEIN SUBUNIT POP1"/>
    <property type="match status" value="1"/>
</dbReference>
<evidence type="ECO:0000259" key="7">
    <source>
        <dbReference type="Pfam" id="PF22770"/>
    </source>
</evidence>
<dbReference type="Pfam" id="PF22770">
    <property type="entry name" value="POP1_C"/>
    <property type="match status" value="1"/>
</dbReference>
<evidence type="ECO:0000256" key="4">
    <source>
        <dbReference type="SAM" id="MobiDB-lite"/>
    </source>
</evidence>
<accession>A0A9N8UXK6</accession>
<feature type="domain" description="POPLD" evidence="6">
    <location>
        <begin position="295"/>
        <end position="386"/>
    </location>
</feature>
<feature type="region of interest" description="Disordered" evidence="4">
    <location>
        <begin position="436"/>
        <end position="464"/>
    </location>
</feature>
<gene>
    <name evidence="8" type="ORF">DEBURN_LOCUS472</name>
</gene>
<dbReference type="SUPFAM" id="SSF103025">
    <property type="entry name" value="Folate-binding domain"/>
    <property type="match status" value="1"/>
</dbReference>
<dbReference type="InterPro" id="IPR055079">
    <property type="entry name" value="POP1_C"/>
</dbReference>
<evidence type="ECO:0000313" key="9">
    <source>
        <dbReference type="Proteomes" id="UP000789706"/>
    </source>
</evidence>
<dbReference type="AlphaFoldDB" id="A0A9N8UXK6"/>
<feature type="domain" description="POP1 C-terminal" evidence="7">
    <location>
        <begin position="514"/>
        <end position="548"/>
    </location>
</feature>
<comment type="caution">
    <text evidence="8">The sequence shown here is derived from an EMBL/GenBank/DDBJ whole genome shotgun (WGS) entry which is preliminary data.</text>
</comment>
<keyword evidence="9" id="KW-1185">Reference proteome</keyword>
<reference evidence="8" key="1">
    <citation type="submission" date="2021-06" db="EMBL/GenBank/DDBJ databases">
        <authorList>
            <person name="Kallberg Y."/>
            <person name="Tangrot J."/>
            <person name="Rosling A."/>
        </authorList>
    </citation>
    <scope>NUCLEOTIDE SEQUENCE</scope>
    <source>
        <strain evidence="8">AZ414A</strain>
    </source>
</reference>
<dbReference type="Proteomes" id="UP000789706">
    <property type="component" value="Unassembled WGS sequence"/>
</dbReference>
<evidence type="ECO:0000259" key="6">
    <source>
        <dbReference type="Pfam" id="PF08170"/>
    </source>
</evidence>
<proteinExistence type="predicted"/>
<dbReference type="Pfam" id="PF06978">
    <property type="entry name" value="POP1_N"/>
    <property type="match status" value="1"/>
</dbReference>
<dbReference type="OrthoDB" id="442863at2759"/>
<feature type="compositionally biased region" description="Basic and acidic residues" evidence="4">
    <location>
        <begin position="95"/>
        <end position="110"/>
    </location>
</feature>
<evidence type="ECO:0000256" key="3">
    <source>
        <dbReference type="ARBA" id="ARBA00023242"/>
    </source>
</evidence>
<protein>
    <submittedName>
        <fullName evidence="8">6280_t:CDS:1</fullName>
    </submittedName>
</protein>
<dbReference type="PANTHER" id="PTHR22731">
    <property type="entry name" value="RIBONUCLEASES P/MRP PROTEIN SUBUNIT POP1"/>
    <property type="match status" value="1"/>
</dbReference>
<comment type="subcellular location">
    <subcellularLocation>
        <location evidence="1">Nucleus</location>
    </subcellularLocation>
</comment>
<dbReference type="Pfam" id="PF08170">
    <property type="entry name" value="POPLD"/>
    <property type="match status" value="1"/>
</dbReference>
<evidence type="ECO:0000256" key="1">
    <source>
        <dbReference type="ARBA" id="ARBA00004123"/>
    </source>
</evidence>
<dbReference type="GO" id="GO:0001682">
    <property type="term" value="P:tRNA 5'-leader removal"/>
    <property type="evidence" value="ECO:0007669"/>
    <property type="project" value="InterPro"/>
</dbReference>
<evidence type="ECO:0000259" key="5">
    <source>
        <dbReference type="Pfam" id="PF06978"/>
    </source>
</evidence>
<keyword evidence="3" id="KW-0539">Nucleus</keyword>
<keyword evidence="2" id="KW-0819">tRNA processing</keyword>
<organism evidence="8 9">
    <name type="scientific">Diversispora eburnea</name>
    <dbReference type="NCBI Taxonomy" id="1213867"/>
    <lineage>
        <taxon>Eukaryota</taxon>
        <taxon>Fungi</taxon>
        <taxon>Fungi incertae sedis</taxon>
        <taxon>Mucoromycota</taxon>
        <taxon>Glomeromycotina</taxon>
        <taxon>Glomeromycetes</taxon>
        <taxon>Diversisporales</taxon>
        <taxon>Diversisporaceae</taxon>
        <taxon>Diversispora</taxon>
    </lineage>
</organism>
<dbReference type="EMBL" id="CAJVPK010000016">
    <property type="protein sequence ID" value="CAG8433502.1"/>
    <property type="molecule type" value="Genomic_DNA"/>
</dbReference>
<evidence type="ECO:0000313" key="8">
    <source>
        <dbReference type="EMBL" id="CAG8433502.1"/>
    </source>
</evidence>
<feature type="region of interest" description="Disordered" evidence="4">
    <location>
        <begin position="69"/>
        <end position="110"/>
    </location>
</feature>
<feature type="compositionally biased region" description="Acidic residues" evidence="4">
    <location>
        <begin position="436"/>
        <end position="456"/>
    </location>
</feature>
<feature type="domain" description="Pop1 N-terminal" evidence="5">
    <location>
        <begin position="15"/>
        <end position="88"/>
    </location>
</feature>